<dbReference type="Pfam" id="PF04464">
    <property type="entry name" value="Glyphos_transf"/>
    <property type="match status" value="1"/>
</dbReference>
<reference evidence="2" key="1">
    <citation type="journal article" date="2014" name="Int. J. Syst. Evol. Microbiol.">
        <title>Complete genome sequence of Corynebacterium casei LMG S-19264T (=DSM 44701T), isolated from a smear-ripened cheese.</title>
        <authorList>
            <consortium name="US DOE Joint Genome Institute (JGI-PGF)"/>
            <person name="Walter F."/>
            <person name="Albersmeier A."/>
            <person name="Kalinowski J."/>
            <person name="Ruckert C."/>
        </authorList>
    </citation>
    <scope>NUCLEOTIDE SEQUENCE</scope>
    <source>
        <strain evidence="2">JCM 4815</strain>
    </source>
</reference>
<organism evidence="2 3">
    <name type="scientific">Streptomyces poonensis</name>
    <dbReference type="NCBI Taxonomy" id="68255"/>
    <lineage>
        <taxon>Bacteria</taxon>
        <taxon>Bacillati</taxon>
        <taxon>Actinomycetota</taxon>
        <taxon>Actinomycetes</taxon>
        <taxon>Kitasatosporales</taxon>
        <taxon>Streptomycetaceae</taxon>
        <taxon>Streptomyces</taxon>
    </lineage>
</organism>
<evidence type="ECO:0000313" key="3">
    <source>
        <dbReference type="Proteomes" id="UP000622166"/>
    </source>
</evidence>
<feature type="domain" description="Glycosyltransferase 2-like" evidence="1">
    <location>
        <begin position="12"/>
        <end position="176"/>
    </location>
</feature>
<dbReference type="Pfam" id="PF00535">
    <property type="entry name" value="Glycos_transf_2"/>
    <property type="match status" value="2"/>
</dbReference>
<dbReference type="InterPro" id="IPR029044">
    <property type="entry name" value="Nucleotide-diphossugar_trans"/>
</dbReference>
<dbReference type="GO" id="GO:0016020">
    <property type="term" value="C:membrane"/>
    <property type="evidence" value="ECO:0007669"/>
    <property type="project" value="InterPro"/>
</dbReference>
<dbReference type="Proteomes" id="UP000622166">
    <property type="component" value="Unassembled WGS sequence"/>
</dbReference>
<dbReference type="Gene3D" id="3.40.50.12580">
    <property type="match status" value="1"/>
</dbReference>
<dbReference type="CDD" id="cd00761">
    <property type="entry name" value="Glyco_tranf_GTA_type"/>
    <property type="match status" value="2"/>
</dbReference>
<proteinExistence type="predicted"/>
<dbReference type="PANTHER" id="PTHR22916:SF3">
    <property type="entry name" value="UDP-GLCNAC:BETAGAL BETA-1,3-N-ACETYLGLUCOSAMINYLTRANSFERASE-LIKE PROTEIN 1"/>
    <property type="match status" value="1"/>
</dbReference>
<dbReference type="GO" id="GO:0016758">
    <property type="term" value="F:hexosyltransferase activity"/>
    <property type="evidence" value="ECO:0007669"/>
    <property type="project" value="UniProtKB-ARBA"/>
</dbReference>
<dbReference type="InterPro" id="IPR007554">
    <property type="entry name" value="Glycerophosphate_synth"/>
</dbReference>
<evidence type="ECO:0000259" key="1">
    <source>
        <dbReference type="Pfam" id="PF00535"/>
    </source>
</evidence>
<gene>
    <name evidence="2" type="ORF">GCM10010365_43350</name>
</gene>
<reference evidence="2" key="2">
    <citation type="submission" date="2020-09" db="EMBL/GenBank/DDBJ databases">
        <authorList>
            <person name="Sun Q."/>
            <person name="Ohkuma M."/>
        </authorList>
    </citation>
    <scope>NUCLEOTIDE SEQUENCE</scope>
    <source>
        <strain evidence="2">JCM 4815</strain>
    </source>
</reference>
<dbReference type="InterPro" id="IPR001173">
    <property type="entry name" value="Glyco_trans_2-like"/>
</dbReference>
<protein>
    <recommendedName>
        <fullName evidence="1">Glycosyltransferase 2-like domain-containing protein</fullName>
    </recommendedName>
</protein>
<dbReference type="Gene3D" id="3.90.550.10">
    <property type="entry name" value="Spore Coat Polysaccharide Biosynthesis Protein SpsA, Chain A"/>
    <property type="match status" value="2"/>
</dbReference>
<feature type="domain" description="Glycosyltransferase 2-like" evidence="1">
    <location>
        <begin position="564"/>
        <end position="724"/>
    </location>
</feature>
<accession>A0A918PPS8</accession>
<dbReference type="SUPFAM" id="SSF53448">
    <property type="entry name" value="Nucleotide-diphospho-sugar transferases"/>
    <property type="match status" value="2"/>
</dbReference>
<keyword evidence="3" id="KW-1185">Reference proteome</keyword>
<dbReference type="GO" id="GO:0047355">
    <property type="term" value="F:CDP-glycerol glycerophosphotransferase activity"/>
    <property type="evidence" value="ECO:0007669"/>
    <property type="project" value="InterPro"/>
</dbReference>
<sequence>MSTSMDTAPVITVVVPAYNAAGIVGRALDSLAVQTFRDIEVLVVDDASEDGTRAVAERYAERLPGLRVISRDTNSGGVGAPRNDGIRAARGEFVMFLDADDELYAKTCEVLLRSARESGADITAGRAYRVNYERATSRLWQPALYGTERHVAGAGAWPELVNDPIAAAKLYRRDFLVEHDILFPEGLFYEDTLFSAMAYAHAKGITVLAEPVYRWIWEDRGAGVGSITNRRHEIRSISDRIEVHRRADAFLASVGARELKVHKDVRFLSHDVRLYMKELRSADEEFRSAFLRTVSGYLAEIDEEAYTLCGPLDRVRAFFLRHQLADEALTVSDFEQRRSVVSSDLTQRDGRTYWSGRHLSLPGAAEVLDVTELRLYDEPFDNARLYNRVTSLRLEGAALHIAGEIGNQFQRVKPGDRTELVLLVRAKGVPGREAVKVADVRVTEEQVSYAVSADLRSLVAPYADQETVNVSLQVRWEGRKHTTALCVRGLDLGPVNRALDGSGLEASESSSGNLVLRPAGSGAGAAAGAVETADWTWWEGRSRPDSLPAPADPELSVVVTGAAGEASLRSALNSLACQDVFPRTEVVLAVDDSADGSPAVVGEFAEQYKNVTVLRTGADAGDREGGTAAEVRLSAPHVAFLDGSAVLAEGALRRLLDAARNNDADVAVGNTWQTSGALAAVEERWRTCFGAGDRVLDGVAAAPGLLFAAFPGGKVFRREFLSDLGVRPGPDTGIREVVTALVRARRIALADSVVHGVPGAGEDGTAVGDRLSATRRMLELDLALAGDFASAGEEEKALVRGFAAGSFDAYLRDLPRILGRDELTDLYPRVRELYREIPDDVVREHAPADKPLLLHHAVKAGNAELFRSSTEPPEYLPELVVDGPLLYRRAVGDVEVSTLLRVENRSAMAESVRPVDGALRVEGFLVLGGVDLDRELENRLELVLTSPSGQERSVAVRQIYRRDRWHVRRQRDLHSGWRADLHADDLGGVLAGECALAVRVHGERGHIDIPVTARPALHRFKAPDRVSGFRYQATVSDDGRVGLRVTSGKGKARFAAAARRFAGETAAVLKRRPGWRLRLLYWLTRPVLSRRDIWIVGERQDTAQDNGHHFFRYMRENHPKRNAYYVITRDSADREKIAGLGNVIDLGSLKHKLYLLNATRLISPYDLEAYLAPPGVSKVDYLRRFGDLLRYRRVFLQHGVTYNDVSQSAHRQSTSVDLFVAVSEHEADYIASEMGYSRDEVQALGFPRFDKLQPVEAEPTVLLMPTWRRDIVVPSYNRSRRPKVQFAASEYFRFFSRLLENERLRDALSRSGVRLEFFPHYEIRPYLSHFRVDHPSISVADPKKRGVQQAMKECSLLVTDYSSVFFDVAYMGKPVVYVPFDEDDFYGRHYRRGYFDLTDDGFGPVCRTVEDAVDEIIAAIDRKFRVESPYSDRVDEFFARRDMANCARVFEAVDRLG</sequence>
<comment type="caution">
    <text evidence="2">The sequence shown here is derived from an EMBL/GenBank/DDBJ whole genome shotgun (WGS) entry which is preliminary data.</text>
</comment>
<dbReference type="EMBL" id="BMVW01000008">
    <property type="protein sequence ID" value="GGZ18479.1"/>
    <property type="molecule type" value="Genomic_DNA"/>
</dbReference>
<dbReference type="InterPro" id="IPR043148">
    <property type="entry name" value="TagF_C"/>
</dbReference>
<name>A0A918PPS8_9ACTN</name>
<dbReference type="SUPFAM" id="SSF53756">
    <property type="entry name" value="UDP-Glycosyltransferase/glycogen phosphorylase"/>
    <property type="match status" value="1"/>
</dbReference>
<dbReference type="PANTHER" id="PTHR22916">
    <property type="entry name" value="GLYCOSYLTRANSFERASE"/>
    <property type="match status" value="1"/>
</dbReference>
<evidence type="ECO:0000313" key="2">
    <source>
        <dbReference type="EMBL" id="GGZ18479.1"/>
    </source>
</evidence>